<protein>
    <submittedName>
        <fullName evidence="2">Crp/Fnr family transcriptional regulator</fullName>
    </submittedName>
</protein>
<reference evidence="2 3" key="1">
    <citation type="submission" date="2018-10" db="EMBL/GenBank/DDBJ databases">
        <title>Sinomicrobium pectinilyticum sp. nov., a pectinase-producing bacterium isolated from alkaline and saline soil, and emended description of the genus Sinomicrobium.</title>
        <authorList>
            <person name="Cheng B."/>
            <person name="Li C."/>
            <person name="Lai Q."/>
            <person name="Du M."/>
            <person name="Shao Z."/>
            <person name="Xu P."/>
            <person name="Yang C."/>
        </authorList>
    </citation>
    <scope>NUCLEOTIDE SEQUENCE [LARGE SCALE GENOMIC DNA]</scope>
    <source>
        <strain evidence="2 3">5DNS001</strain>
    </source>
</reference>
<dbReference type="InterPro" id="IPR014710">
    <property type="entry name" value="RmlC-like_jellyroll"/>
</dbReference>
<evidence type="ECO:0000313" key="3">
    <source>
        <dbReference type="Proteomes" id="UP000267469"/>
    </source>
</evidence>
<evidence type="ECO:0000259" key="1">
    <source>
        <dbReference type="PROSITE" id="PS50042"/>
    </source>
</evidence>
<dbReference type="Pfam" id="PF00027">
    <property type="entry name" value="cNMP_binding"/>
    <property type="match status" value="1"/>
</dbReference>
<dbReference type="SMART" id="SM00100">
    <property type="entry name" value="cNMP"/>
    <property type="match status" value="1"/>
</dbReference>
<name>A0A3N0D0V9_SINP1</name>
<dbReference type="RefSeq" id="WP_123218243.1">
    <property type="nucleotide sequence ID" value="NZ_RJTM01000180.1"/>
</dbReference>
<dbReference type="SUPFAM" id="SSF51206">
    <property type="entry name" value="cAMP-binding domain-like"/>
    <property type="match status" value="1"/>
</dbReference>
<organism evidence="2 3">
    <name type="scientific">Sinomicrobium pectinilyticum</name>
    <dbReference type="NCBI Taxonomy" id="1084421"/>
    <lineage>
        <taxon>Bacteria</taxon>
        <taxon>Pseudomonadati</taxon>
        <taxon>Bacteroidota</taxon>
        <taxon>Flavobacteriia</taxon>
        <taxon>Flavobacteriales</taxon>
        <taxon>Flavobacteriaceae</taxon>
        <taxon>Sinomicrobium</taxon>
    </lineage>
</organism>
<keyword evidence="3" id="KW-1185">Reference proteome</keyword>
<feature type="domain" description="Cyclic nucleotide-binding" evidence="1">
    <location>
        <begin position="1"/>
        <end position="120"/>
    </location>
</feature>
<proteinExistence type="predicted"/>
<dbReference type="PROSITE" id="PS50042">
    <property type="entry name" value="CNMP_BINDING_3"/>
    <property type="match status" value="1"/>
</dbReference>
<evidence type="ECO:0000313" key="2">
    <source>
        <dbReference type="EMBL" id="RNL69274.1"/>
    </source>
</evidence>
<dbReference type="AlphaFoldDB" id="A0A3N0D0V9"/>
<comment type="caution">
    <text evidence="2">The sequence shown here is derived from an EMBL/GenBank/DDBJ whole genome shotgun (WGS) entry which is preliminary data.</text>
</comment>
<dbReference type="Proteomes" id="UP000267469">
    <property type="component" value="Unassembled WGS sequence"/>
</dbReference>
<dbReference type="EMBL" id="RJTM01000180">
    <property type="protein sequence ID" value="RNL69274.1"/>
    <property type="molecule type" value="Genomic_DNA"/>
</dbReference>
<dbReference type="CDD" id="cd00038">
    <property type="entry name" value="CAP_ED"/>
    <property type="match status" value="1"/>
</dbReference>
<gene>
    <name evidence="2" type="ORF">ED312_22360</name>
</gene>
<dbReference type="InterPro" id="IPR018490">
    <property type="entry name" value="cNMP-bd_dom_sf"/>
</dbReference>
<accession>A0A3N0D0V9</accession>
<dbReference type="Gene3D" id="2.60.120.10">
    <property type="entry name" value="Jelly Rolls"/>
    <property type="match status" value="1"/>
</dbReference>
<sequence length="177" mass="21111">MADVNSTFYHLLKEHLTQEYVKSKTMVIREGKRSGKFYYLKKGVLRGWTLHEGKEVTFQFLFENHFFCSIESFWYNKQSLYSVQAIEDVELLAIDKQKTMELLAQKPALLATFNEYLINRLLTYQKLLIDRIKDKPEKRYQELLDRAPEIIRRVPQHYIASYLGITSVSLSRIRNRH</sequence>
<dbReference type="OrthoDB" id="663011at2"/>
<dbReference type="InterPro" id="IPR000595">
    <property type="entry name" value="cNMP-bd_dom"/>
</dbReference>